<comment type="caution">
    <text evidence="1">The sequence shown here is derived from an EMBL/GenBank/DDBJ whole genome shotgun (WGS) entry which is preliminary data.</text>
</comment>
<proteinExistence type="predicted"/>
<reference evidence="1" key="1">
    <citation type="submission" date="2023-03" db="EMBL/GenBank/DDBJ databases">
        <title>Massive genome expansion in bonnet fungi (Mycena s.s.) driven by repeated elements and novel gene families across ecological guilds.</title>
        <authorList>
            <consortium name="Lawrence Berkeley National Laboratory"/>
            <person name="Harder C.B."/>
            <person name="Miyauchi S."/>
            <person name="Viragh M."/>
            <person name="Kuo A."/>
            <person name="Thoen E."/>
            <person name="Andreopoulos B."/>
            <person name="Lu D."/>
            <person name="Skrede I."/>
            <person name="Drula E."/>
            <person name="Henrissat B."/>
            <person name="Morin E."/>
            <person name="Kohler A."/>
            <person name="Barry K."/>
            <person name="LaButti K."/>
            <person name="Morin E."/>
            <person name="Salamov A."/>
            <person name="Lipzen A."/>
            <person name="Mereny Z."/>
            <person name="Hegedus B."/>
            <person name="Baldrian P."/>
            <person name="Stursova M."/>
            <person name="Weitz H."/>
            <person name="Taylor A."/>
            <person name="Grigoriev I.V."/>
            <person name="Nagy L.G."/>
            <person name="Martin F."/>
            <person name="Kauserud H."/>
        </authorList>
    </citation>
    <scope>NUCLEOTIDE SEQUENCE</scope>
    <source>
        <strain evidence="1">9144</strain>
    </source>
</reference>
<dbReference type="EMBL" id="JARJCW010000052">
    <property type="protein sequence ID" value="KAJ7203072.1"/>
    <property type="molecule type" value="Genomic_DNA"/>
</dbReference>
<sequence>MALPASLRSQRAASLFLGYPSRPQNLLPSSSSPEPLLGPASSQLKLDEPGIATFGVLELYGPWVEPLLYRTLVIEDTVIDGLPACDMQTFNRIIQTKSPAFLADAVRNVMLRYLDTYQVHAILSACPGIEQLYLLYAPPSNDPTLTLPVPSLRHLYCPPDVFDLYSMDPFVHTMLAHITHLELFHYPDPMPDITLGTRLSVLPHLTHLALNLDHEMIWVCVQALAECKCLRVLVVFCQPEWQEEARHAGLEVLASDVRGVMMSLWDYLTDWQRGILTGNDYWARAEALIAKRILGEVDPDLSVHGMPSELPHPQTPTAFIIQVPNDELPAGMTVDNYLRNLSPHFWGASTGQPAVGTLLPRLRRIWEDSPLDRALLGMETRQLDPESRANLAKGTLRQREQTSSRITPRLRSAKLSATAGGQWSVFTAATMYPHPRKATMTLSCPTELSYSDGEKYGDLIRSFIVFPSTVRKKYKSVVRAFGVGTRVGTVPTTFAILGKASSDIHTSLTSNDAIDMAEAHMCSCLPPELECKIFRLAALSRPASTPALMRVAWRVKQWVEPLLYRTLVIGVDVIDGLPACDMPTFNRIIQTKSPAFLADGVRNVMLRYQDAHQAHAILSACPGIENLYLTCPFRHPMHPTLHDPTLPVVDVPSLRQLYCILDDIFNLHSVDPFTHTTLAHITHLEPFDDPSTIERRHGPMRDIPLGTRLSVLPHLTHLALSLDHAIIWVCVRVLAECKCLRVLVVFCEPGGQELEEARHAGLEVLASDVRGVMMSQRNYVTDWQHGILTGNDYWAQAEALIAKRISGEVDHEAAKLLDTPLDDFDVELDARDDKGVAELNATVDSAATPEAWNDEGKELLDDNARHARRWYRAAATVYRQLDNIECEGVRLLARNENEALLDREADAELLRALDATD</sequence>
<protein>
    <submittedName>
        <fullName evidence="1">Uncharacterized protein</fullName>
    </submittedName>
</protein>
<keyword evidence="2" id="KW-1185">Reference proteome</keyword>
<organism evidence="1 2">
    <name type="scientific">Mycena pura</name>
    <dbReference type="NCBI Taxonomy" id="153505"/>
    <lineage>
        <taxon>Eukaryota</taxon>
        <taxon>Fungi</taxon>
        <taxon>Dikarya</taxon>
        <taxon>Basidiomycota</taxon>
        <taxon>Agaricomycotina</taxon>
        <taxon>Agaricomycetes</taxon>
        <taxon>Agaricomycetidae</taxon>
        <taxon>Agaricales</taxon>
        <taxon>Marasmiineae</taxon>
        <taxon>Mycenaceae</taxon>
        <taxon>Mycena</taxon>
    </lineage>
</organism>
<evidence type="ECO:0000313" key="1">
    <source>
        <dbReference type="EMBL" id="KAJ7203072.1"/>
    </source>
</evidence>
<dbReference type="Proteomes" id="UP001219525">
    <property type="component" value="Unassembled WGS sequence"/>
</dbReference>
<evidence type="ECO:0000313" key="2">
    <source>
        <dbReference type="Proteomes" id="UP001219525"/>
    </source>
</evidence>
<name>A0AAD6V571_9AGAR</name>
<dbReference type="AlphaFoldDB" id="A0AAD6V571"/>
<gene>
    <name evidence="1" type="ORF">GGX14DRAFT_652523</name>
</gene>
<dbReference type="SUPFAM" id="SSF52047">
    <property type="entry name" value="RNI-like"/>
    <property type="match status" value="1"/>
</dbReference>
<accession>A0AAD6V571</accession>